<feature type="region of interest" description="Disordered" evidence="1">
    <location>
        <begin position="47"/>
        <end position="111"/>
    </location>
</feature>
<evidence type="ECO:0000256" key="1">
    <source>
        <dbReference type="SAM" id="MobiDB-lite"/>
    </source>
</evidence>
<dbReference type="AlphaFoldDB" id="A0A9R1PRI2"/>
<evidence type="ECO:0000313" key="2">
    <source>
        <dbReference type="EMBL" id="VAH47437.1"/>
    </source>
</evidence>
<organism evidence="2 3">
    <name type="scientific">Triticum turgidum subsp. durum</name>
    <name type="common">Durum wheat</name>
    <name type="synonym">Triticum durum</name>
    <dbReference type="NCBI Taxonomy" id="4567"/>
    <lineage>
        <taxon>Eukaryota</taxon>
        <taxon>Viridiplantae</taxon>
        <taxon>Streptophyta</taxon>
        <taxon>Embryophyta</taxon>
        <taxon>Tracheophyta</taxon>
        <taxon>Spermatophyta</taxon>
        <taxon>Magnoliopsida</taxon>
        <taxon>Liliopsida</taxon>
        <taxon>Poales</taxon>
        <taxon>Poaceae</taxon>
        <taxon>BOP clade</taxon>
        <taxon>Pooideae</taxon>
        <taxon>Triticodae</taxon>
        <taxon>Triticeae</taxon>
        <taxon>Triticinae</taxon>
        <taxon>Triticum</taxon>
    </lineage>
</organism>
<gene>
    <name evidence="2" type="ORF">TRITD_2Bv1G144400</name>
</gene>
<protein>
    <submittedName>
        <fullName evidence="2">Uncharacterized protein</fullName>
    </submittedName>
</protein>
<sequence length="122" mass="12831">MNAAATASPPPPQNPHPAMSFSSAPGVGATSEIAAACAETHIRAGPIRGYACGPLPPPLSWNPRAGHGRVAGSEERRKTMPAIPYTMQNPSSRLIRTASSPFGRSSSTTGVPWWRWRGRTAS</sequence>
<evidence type="ECO:0000313" key="3">
    <source>
        <dbReference type="Proteomes" id="UP000324705"/>
    </source>
</evidence>
<dbReference type="EMBL" id="LT934114">
    <property type="protein sequence ID" value="VAH47437.1"/>
    <property type="molecule type" value="Genomic_DNA"/>
</dbReference>
<feature type="region of interest" description="Disordered" evidence="1">
    <location>
        <begin position="1"/>
        <end position="26"/>
    </location>
</feature>
<dbReference type="Gramene" id="TRITD2Bv1G144400.1">
    <property type="protein sequence ID" value="TRITD2Bv1G144400.1"/>
    <property type="gene ID" value="TRITD2Bv1G144400"/>
</dbReference>
<dbReference type="Proteomes" id="UP000324705">
    <property type="component" value="Chromosome 2B"/>
</dbReference>
<proteinExistence type="predicted"/>
<name>A0A9R1PRI2_TRITD</name>
<reference evidence="2 3" key="1">
    <citation type="submission" date="2017-09" db="EMBL/GenBank/DDBJ databases">
        <authorList>
            <consortium name="International Durum Wheat Genome Sequencing Consortium (IDWGSC)"/>
            <person name="Milanesi L."/>
        </authorList>
    </citation>
    <scope>NUCLEOTIDE SEQUENCE [LARGE SCALE GENOMIC DNA]</scope>
    <source>
        <strain evidence="3">cv. Svevo</strain>
    </source>
</reference>
<keyword evidence="3" id="KW-1185">Reference proteome</keyword>
<feature type="compositionally biased region" description="Polar residues" evidence="1">
    <location>
        <begin position="86"/>
        <end position="110"/>
    </location>
</feature>
<accession>A0A9R1PRI2</accession>